<feature type="transmembrane region" description="Helical" evidence="1">
    <location>
        <begin position="61"/>
        <end position="81"/>
    </location>
</feature>
<sequence length="380" mass="39700">MRADHALQTVGHRPDRGPAGTVCGLIGERLASVDWRGHAVALGVGASGGALFFWLQMPLAWMLGSMIFVSAAAIGGLRPALDRRFRSVMVSILGVFLGSAFSPEVADRMGQWAAALAILAGFVVIGSLLSYVFLRRVGGFDPITAYFSSTPGGLGEMVLASEEMGGDSRKVSLVHTIRVISIILIIPFWFRLVLGADVPSIMPETPGVDAAPVDWLILVACAALGWPLASLCRVPAAALVGPMILSALVHLLGLTAVTPPPVPVAAAQLVLGAAVGSRFVGTAFSMIWRVARLALGTSVLLLGLAVLITLASADMIGIRPEAMILVLAPGGLAEMSLIALALGIDTAFVSTMHICRIMMIVVLGPSLFRIGARRSRETGR</sequence>
<feature type="transmembrane region" description="Helical" evidence="1">
    <location>
        <begin position="112"/>
        <end position="134"/>
    </location>
</feature>
<dbReference type="PANTHER" id="PTHR38457:SF1">
    <property type="entry name" value="REGULATOR ABRB-RELATED"/>
    <property type="match status" value="1"/>
</dbReference>
<evidence type="ECO:0000313" key="2">
    <source>
        <dbReference type="EMBL" id="PJK28122.1"/>
    </source>
</evidence>
<keyword evidence="1" id="KW-0812">Transmembrane</keyword>
<feature type="transmembrane region" description="Helical" evidence="1">
    <location>
        <begin position="171"/>
        <end position="190"/>
    </location>
</feature>
<dbReference type="GO" id="GO:0016020">
    <property type="term" value="C:membrane"/>
    <property type="evidence" value="ECO:0007669"/>
    <property type="project" value="InterPro"/>
</dbReference>
<organism evidence="2 3">
    <name type="scientific">Minwuia thermotolerans</name>
    <dbReference type="NCBI Taxonomy" id="2056226"/>
    <lineage>
        <taxon>Bacteria</taxon>
        <taxon>Pseudomonadati</taxon>
        <taxon>Pseudomonadota</taxon>
        <taxon>Alphaproteobacteria</taxon>
        <taxon>Minwuiales</taxon>
        <taxon>Minwuiaceae</taxon>
        <taxon>Minwuia</taxon>
    </lineage>
</organism>
<evidence type="ECO:0008006" key="4">
    <source>
        <dbReference type="Google" id="ProtNLM"/>
    </source>
</evidence>
<feature type="transmembrane region" description="Helical" evidence="1">
    <location>
        <begin position="210"/>
        <end position="229"/>
    </location>
</feature>
<feature type="transmembrane region" description="Helical" evidence="1">
    <location>
        <begin position="88"/>
        <end position="106"/>
    </location>
</feature>
<dbReference type="NCBIfam" id="TIGR03082">
    <property type="entry name" value="Gneg_AbrB_dup"/>
    <property type="match status" value="2"/>
</dbReference>
<comment type="caution">
    <text evidence="2">The sequence shown here is derived from an EMBL/GenBank/DDBJ whole genome shotgun (WGS) entry which is preliminary data.</text>
</comment>
<keyword evidence="1" id="KW-0472">Membrane</keyword>
<feature type="transmembrane region" description="Helical" evidence="1">
    <location>
        <begin position="322"/>
        <end position="342"/>
    </location>
</feature>
<evidence type="ECO:0000313" key="3">
    <source>
        <dbReference type="Proteomes" id="UP000229498"/>
    </source>
</evidence>
<dbReference type="PIRSF" id="PIRSF038991">
    <property type="entry name" value="Protein_AbrB"/>
    <property type="match status" value="1"/>
</dbReference>
<proteinExistence type="predicted"/>
<dbReference type="InterPro" id="IPR017516">
    <property type="entry name" value="AbrB_dup"/>
</dbReference>
<dbReference type="GO" id="GO:0010468">
    <property type="term" value="P:regulation of gene expression"/>
    <property type="evidence" value="ECO:0007669"/>
    <property type="project" value="InterPro"/>
</dbReference>
<evidence type="ECO:0000256" key="1">
    <source>
        <dbReference type="SAM" id="Phobius"/>
    </source>
</evidence>
<dbReference type="EMBL" id="PHIG01000048">
    <property type="protein sequence ID" value="PJK28122.1"/>
    <property type="molecule type" value="Genomic_DNA"/>
</dbReference>
<feature type="transmembrane region" description="Helical" evidence="1">
    <location>
        <begin position="354"/>
        <end position="372"/>
    </location>
</feature>
<name>A0A2M9FXD0_9PROT</name>
<feature type="transmembrane region" description="Helical" evidence="1">
    <location>
        <begin position="293"/>
        <end position="316"/>
    </location>
</feature>
<keyword evidence="1" id="KW-1133">Transmembrane helix</keyword>
<gene>
    <name evidence="2" type="ORF">CVT23_19020</name>
</gene>
<dbReference type="PANTHER" id="PTHR38457">
    <property type="entry name" value="REGULATOR ABRB-RELATED"/>
    <property type="match status" value="1"/>
</dbReference>
<dbReference type="Pfam" id="PF05145">
    <property type="entry name" value="AbrB"/>
    <property type="match status" value="1"/>
</dbReference>
<protein>
    <recommendedName>
        <fullName evidence="4">Ammonia monooxygenase</fullName>
    </recommendedName>
</protein>
<dbReference type="Proteomes" id="UP000229498">
    <property type="component" value="Unassembled WGS sequence"/>
</dbReference>
<accession>A0A2M9FXD0</accession>
<dbReference type="AlphaFoldDB" id="A0A2M9FXD0"/>
<keyword evidence="3" id="KW-1185">Reference proteome</keyword>
<feature type="transmembrane region" description="Helical" evidence="1">
    <location>
        <begin position="236"/>
        <end position="256"/>
    </location>
</feature>
<reference evidence="2 3" key="1">
    <citation type="submission" date="2017-11" db="EMBL/GenBank/DDBJ databases">
        <title>Draft genome sequence of Rhizobiales bacterium SY3-13.</title>
        <authorList>
            <person name="Sun C."/>
        </authorList>
    </citation>
    <scope>NUCLEOTIDE SEQUENCE [LARGE SCALE GENOMIC DNA]</scope>
    <source>
        <strain evidence="2 3">SY3-13</strain>
    </source>
</reference>
<dbReference type="InterPro" id="IPR007820">
    <property type="entry name" value="AbrB_fam"/>
</dbReference>
<dbReference type="OrthoDB" id="7157734at2"/>